<proteinExistence type="predicted"/>
<name>A0A9E8MK37_9MICO</name>
<dbReference type="EMBL" id="CP113089">
    <property type="protein sequence ID" value="WAB81030.1"/>
    <property type="molecule type" value="Genomic_DNA"/>
</dbReference>
<accession>A0A9E8MK37</accession>
<protein>
    <submittedName>
        <fullName evidence="1">Uncharacterized protein</fullName>
    </submittedName>
</protein>
<dbReference type="KEGG" id="mdb:OVN18_10765"/>
<dbReference type="Proteomes" id="UP001164706">
    <property type="component" value="Chromosome"/>
</dbReference>
<evidence type="ECO:0000313" key="1">
    <source>
        <dbReference type="EMBL" id="WAB81030.1"/>
    </source>
</evidence>
<keyword evidence="2" id="KW-1185">Reference proteome</keyword>
<evidence type="ECO:0000313" key="2">
    <source>
        <dbReference type="Proteomes" id="UP001164706"/>
    </source>
</evidence>
<reference evidence="1" key="1">
    <citation type="submission" date="2022-11" db="EMBL/GenBank/DDBJ databases">
        <title>Description of Microcella daejonensis nov. sp, isolated from riverside soil.</title>
        <authorList>
            <person name="Molina K.M."/>
            <person name="Kim S.B."/>
        </authorList>
    </citation>
    <scope>NUCLEOTIDE SEQUENCE</scope>
    <source>
        <strain evidence="1">MMS21-STM12</strain>
    </source>
</reference>
<gene>
    <name evidence="1" type="ORF">OVN18_10765</name>
</gene>
<dbReference type="AlphaFoldDB" id="A0A9E8MK37"/>
<sequence>MRSPTGHPRPPAHDDEPLRSDEQVLDRVARLVGAAIRPQLWLMMLDPRDRQLPLLVPVEGIPAHPELDAVDGMARIIEQLARSAGAASVVAVLERPGGEHPDRGVRAWGAVLVDAAAEAGIPLRALLLAHDAGVLLLGIDDL</sequence>
<dbReference type="RefSeq" id="WP_267780780.1">
    <property type="nucleotide sequence ID" value="NZ_CP113089.1"/>
</dbReference>
<organism evidence="1 2">
    <name type="scientific">Microcella daejeonensis</name>
    <dbReference type="NCBI Taxonomy" id="2994971"/>
    <lineage>
        <taxon>Bacteria</taxon>
        <taxon>Bacillati</taxon>
        <taxon>Actinomycetota</taxon>
        <taxon>Actinomycetes</taxon>
        <taxon>Micrococcales</taxon>
        <taxon>Microbacteriaceae</taxon>
        <taxon>Microcella</taxon>
    </lineage>
</organism>